<name>A0A381XQQ3_9ZZZZ</name>
<sequence length="245" mass="28281">MRIFTIVFLLIVITYPDYSYSQIVNMESARKENLLGAHYELNFGLNGSSGTVDRTNYTLEGRIDLNSEKWKRFAIVTYKREEKDSSITSNDTFMHIRGVRKINPLLALEGFIQISEKPLQKIKRRELIGAGIRLSPYKSARIGLGIFNENEERILSEARETVRINSYITNSFKISESASFDSTLYLQPDIEDFSELRSYVILSLRLKISKRFSSIISYENTHDTSPPPMTDKSNSFYGVKFSFEY</sequence>
<reference evidence="1" key="1">
    <citation type="submission" date="2018-05" db="EMBL/GenBank/DDBJ databases">
        <authorList>
            <person name="Lanie J.A."/>
            <person name="Ng W.-L."/>
            <person name="Kazmierczak K.M."/>
            <person name="Andrzejewski T.M."/>
            <person name="Davidsen T.M."/>
            <person name="Wayne K.J."/>
            <person name="Tettelin H."/>
            <person name="Glass J.I."/>
            <person name="Rusch D."/>
            <person name="Podicherti R."/>
            <person name="Tsui H.-C.T."/>
            <person name="Winkler M.E."/>
        </authorList>
    </citation>
    <scope>NUCLEOTIDE SEQUENCE</scope>
</reference>
<dbReference type="AlphaFoldDB" id="A0A381XQQ3"/>
<evidence type="ECO:0008006" key="2">
    <source>
        <dbReference type="Google" id="ProtNLM"/>
    </source>
</evidence>
<gene>
    <name evidence="1" type="ORF">METZ01_LOCUS119943</name>
</gene>
<accession>A0A381XQQ3</accession>
<organism evidence="1">
    <name type="scientific">marine metagenome</name>
    <dbReference type="NCBI Taxonomy" id="408172"/>
    <lineage>
        <taxon>unclassified sequences</taxon>
        <taxon>metagenomes</taxon>
        <taxon>ecological metagenomes</taxon>
    </lineage>
</organism>
<evidence type="ECO:0000313" key="1">
    <source>
        <dbReference type="EMBL" id="SVA67089.1"/>
    </source>
</evidence>
<proteinExistence type="predicted"/>
<protein>
    <recommendedName>
        <fullName evidence="2">DUF481 domain-containing protein</fullName>
    </recommendedName>
</protein>
<dbReference type="EMBL" id="UINC01016037">
    <property type="protein sequence ID" value="SVA67089.1"/>
    <property type="molecule type" value="Genomic_DNA"/>
</dbReference>
<dbReference type="Pfam" id="PF04338">
    <property type="entry name" value="DUF481"/>
    <property type="match status" value="1"/>
</dbReference>
<dbReference type="InterPro" id="IPR007433">
    <property type="entry name" value="DUF481"/>
</dbReference>